<evidence type="ECO:0000256" key="2">
    <source>
        <dbReference type="ARBA" id="ARBA00022448"/>
    </source>
</evidence>
<keyword evidence="10" id="KW-1185">Reference proteome</keyword>
<feature type="transmembrane region" description="Helical" evidence="7">
    <location>
        <begin position="435"/>
        <end position="456"/>
    </location>
</feature>
<feature type="transmembrane region" description="Helical" evidence="7">
    <location>
        <begin position="101"/>
        <end position="125"/>
    </location>
</feature>
<evidence type="ECO:0000256" key="6">
    <source>
        <dbReference type="SAM" id="MobiDB-lite"/>
    </source>
</evidence>
<evidence type="ECO:0000256" key="3">
    <source>
        <dbReference type="ARBA" id="ARBA00022692"/>
    </source>
</evidence>
<keyword evidence="3 7" id="KW-0812">Transmembrane</keyword>
<evidence type="ECO:0000256" key="4">
    <source>
        <dbReference type="ARBA" id="ARBA00022989"/>
    </source>
</evidence>
<feature type="transmembrane region" description="Helical" evidence="7">
    <location>
        <begin position="404"/>
        <end position="423"/>
    </location>
</feature>
<dbReference type="FunFam" id="1.20.1250.20:FF:000018">
    <property type="entry name" value="MFS transporter permease"/>
    <property type="match status" value="1"/>
</dbReference>
<feature type="transmembrane region" description="Helical" evidence="7">
    <location>
        <begin position="156"/>
        <end position="178"/>
    </location>
</feature>
<feature type="transmembrane region" description="Helical" evidence="7">
    <location>
        <begin position="293"/>
        <end position="314"/>
    </location>
</feature>
<feature type="transmembrane region" description="Helical" evidence="7">
    <location>
        <begin position="190"/>
        <end position="214"/>
    </location>
</feature>
<dbReference type="InterPro" id="IPR011701">
    <property type="entry name" value="MFS"/>
</dbReference>
<comment type="subcellular location">
    <subcellularLocation>
        <location evidence="1">Membrane</location>
        <topology evidence="1">Multi-pass membrane protein</topology>
    </subcellularLocation>
</comment>
<gene>
    <name evidence="9" type="ORF">WJX72_007741</name>
</gene>
<feature type="transmembrane region" description="Helical" evidence="7">
    <location>
        <begin position="468"/>
        <end position="487"/>
    </location>
</feature>
<dbReference type="Proteomes" id="UP001489004">
    <property type="component" value="Unassembled WGS sequence"/>
</dbReference>
<dbReference type="GO" id="GO:0022857">
    <property type="term" value="F:transmembrane transporter activity"/>
    <property type="evidence" value="ECO:0007669"/>
    <property type="project" value="InterPro"/>
</dbReference>
<evidence type="ECO:0000313" key="10">
    <source>
        <dbReference type="Proteomes" id="UP001489004"/>
    </source>
</evidence>
<evidence type="ECO:0000256" key="5">
    <source>
        <dbReference type="ARBA" id="ARBA00023136"/>
    </source>
</evidence>
<reference evidence="9 10" key="1">
    <citation type="journal article" date="2024" name="Nat. Commun.">
        <title>Phylogenomics reveals the evolutionary origins of lichenization in chlorophyte algae.</title>
        <authorList>
            <person name="Puginier C."/>
            <person name="Libourel C."/>
            <person name="Otte J."/>
            <person name="Skaloud P."/>
            <person name="Haon M."/>
            <person name="Grisel S."/>
            <person name="Petersen M."/>
            <person name="Berrin J.G."/>
            <person name="Delaux P.M."/>
            <person name="Dal Grande F."/>
            <person name="Keller J."/>
        </authorList>
    </citation>
    <scope>NUCLEOTIDE SEQUENCE [LARGE SCALE GENOMIC DNA]</scope>
    <source>
        <strain evidence="9 10">SAG 2043</strain>
    </source>
</reference>
<evidence type="ECO:0000256" key="1">
    <source>
        <dbReference type="ARBA" id="ARBA00004141"/>
    </source>
</evidence>
<feature type="compositionally biased region" description="Polar residues" evidence="6">
    <location>
        <begin position="1"/>
        <end position="17"/>
    </location>
</feature>
<evidence type="ECO:0000313" key="9">
    <source>
        <dbReference type="EMBL" id="KAK9814550.1"/>
    </source>
</evidence>
<sequence>MPSTEASASPTPVQQDTGADVEQQTLLQQQASSSDVAFEVDISDSNTKQHSPVDERVVLRKLDVHLVCPFLLLIVLCYIDRTNLAFAALELNADLGFTDSIYGRGSGVFFVGYMIFQIPSNLILVRIGARKWLAAIIVAWGLVAICFATLRNPVQFYILRFLLGAAESGTLPGMWYHLTGFYSKDEMSVAWSWMMVGIAVSQVVGGPLAAGLLALDGVLGLDGWQWLFILEGVPTVLMGLYIFMTLTESALQATFLTPAERNWLFQRQARQAASLEEAGAQSTSRQALVNFRVWYGSVMMLLGAIPKYSLLYWLPLIVKSLLVGPPLPADTHHDGDAMEVEPADHNQLVALLCALPFAVSAISIYFTAQHSKKTGERKLHVAVPWAVGAVCLLSLAVTMGRNDIAAFATISCATVVWAGDAVMASWPATYLSGPAAATAAALINSIGSIGGVVGPILIGELKEKTGNYIAAMGVLAGVAALMAIMAANFPELPTPVDGTEVAEAGEQGLETKALVQWAEATAATLSDERKWQARANKDSLFSF</sequence>
<accession>A0AAW1Q1G4</accession>
<organism evidence="9 10">
    <name type="scientific">[Myrmecia] bisecta</name>
    <dbReference type="NCBI Taxonomy" id="41462"/>
    <lineage>
        <taxon>Eukaryota</taxon>
        <taxon>Viridiplantae</taxon>
        <taxon>Chlorophyta</taxon>
        <taxon>core chlorophytes</taxon>
        <taxon>Trebouxiophyceae</taxon>
        <taxon>Trebouxiales</taxon>
        <taxon>Trebouxiaceae</taxon>
        <taxon>Myrmecia</taxon>
    </lineage>
</organism>
<dbReference type="AlphaFoldDB" id="A0AAW1Q1G4"/>
<dbReference type="PANTHER" id="PTHR43791">
    <property type="entry name" value="PERMEASE-RELATED"/>
    <property type="match status" value="1"/>
</dbReference>
<name>A0AAW1Q1G4_9CHLO</name>
<feature type="transmembrane region" description="Helical" evidence="7">
    <location>
        <begin position="226"/>
        <end position="246"/>
    </location>
</feature>
<dbReference type="SUPFAM" id="SSF103473">
    <property type="entry name" value="MFS general substrate transporter"/>
    <property type="match status" value="1"/>
</dbReference>
<feature type="transmembrane region" description="Helical" evidence="7">
    <location>
        <begin position="132"/>
        <end position="150"/>
    </location>
</feature>
<keyword evidence="4 7" id="KW-1133">Transmembrane helix</keyword>
<protein>
    <recommendedName>
        <fullName evidence="8">Major facilitator superfamily (MFS) profile domain-containing protein</fullName>
    </recommendedName>
</protein>
<feature type="transmembrane region" description="Helical" evidence="7">
    <location>
        <begin position="348"/>
        <end position="367"/>
    </location>
</feature>
<dbReference type="Gene3D" id="1.20.1250.20">
    <property type="entry name" value="MFS general substrate transporter like domains"/>
    <property type="match status" value="2"/>
</dbReference>
<dbReference type="PANTHER" id="PTHR43791:SF36">
    <property type="entry name" value="TRANSPORTER, PUTATIVE (AFU_ORTHOLOGUE AFUA_6G08340)-RELATED"/>
    <property type="match status" value="1"/>
</dbReference>
<dbReference type="CDD" id="cd17319">
    <property type="entry name" value="MFS_ExuT_GudP_like"/>
    <property type="match status" value="1"/>
</dbReference>
<feature type="region of interest" description="Disordered" evidence="6">
    <location>
        <begin position="1"/>
        <end position="22"/>
    </location>
</feature>
<dbReference type="InterPro" id="IPR020846">
    <property type="entry name" value="MFS_dom"/>
</dbReference>
<dbReference type="EMBL" id="JALJOR010000007">
    <property type="protein sequence ID" value="KAK9814550.1"/>
    <property type="molecule type" value="Genomic_DNA"/>
</dbReference>
<evidence type="ECO:0000256" key="7">
    <source>
        <dbReference type="SAM" id="Phobius"/>
    </source>
</evidence>
<feature type="transmembrane region" description="Helical" evidence="7">
    <location>
        <begin position="66"/>
        <end position="89"/>
    </location>
</feature>
<dbReference type="InterPro" id="IPR036259">
    <property type="entry name" value="MFS_trans_sf"/>
</dbReference>
<feature type="domain" description="Major facilitator superfamily (MFS) profile" evidence="8">
    <location>
        <begin position="66"/>
        <end position="494"/>
    </location>
</feature>
<comment type="caution">
    <text evidence="9">The sequence shown here is derived from an EMBL/GenBank/DDBJ whole genome shotgun (WGS) entry which is preliminary data.</text>
</comment>
<keyword evidence="5 7" id="KW-0472">Membrane</keyword>
<dbReference type="GO" id="GO:0016020">
    <property type="term" value="C:membrane"/>
    <property type="evidence" value="ECO:0007669"/>
    <property type="project" value="UniProtKB-SubCell"/>
</dbReference>
<keyword evidence="2" id="KW-0813">Transport</keyword>
<dbReference type="Pfam" id="PF07690">
    <property type="entry name" value="MFS_1"/>
    <property type="match status" value="1"/>
</dbReference>
<evidence type="ECO:0000259" key="8">
    <source>
        <dbReference type="PROSITE" id="PS50850"/>
    </source>
</evidence>
<dbReference type="PROSITE" id="PS50850">
    <property type="entry name" value="MFS"/>
    <property type="match status" value="1"/>
</dbReference>
<proteinExistence type="predicted"/>